<dbReference type="RefSeq" id="WP_118919886.1">
    <property type="nucleotide sequence ID" value="NZ_QWEG01000003.1"/>
</dbReference>
<protein>
    <submittedName>
        <fullName evidence="1">Uncharacterized protein</fullName>
    </submittedName>
</protein>
<evidence type="ECO:0000313" key="1">
    <source>
        <dbReference type="EMBL" id="RHW42230.1"/>
    </source>
</evidence>
<organism evidence="1 2">
    <name type="scientific">Neobacillus notoginsengisoli</name>
    <dbReference type="NCBI Taxonomy" id="1578198"/>
    <lineage>
        <taxon>Bacteria</taxon>
        <taxon>Bacillati</taxon>
        <taxon>Bacillota</taxon>
        <taxon>Bacilli</taxon>
        <taxon>Bacillales</taxon>
        <taxon>Bacillaceae</taxon>
        <taxon>Neobacillus</taxon>
    </lineage>
</organism>
<gene>
    <name evidence="1" type="ORF">D1B31_06275</name>
</gene>
<evidence type="ECO:0000313" key="2">
    <source>
        <dbReference type="Proteomes" id="UP000284416"/>
    </source>
</evidence>
<dbReference type="OrthoDB" id="4979632at2"/>
<accession>A0A417YXL1</accession>
<proteinExistence type="predicted"/>
<dbReference type="EMBL" id="QWEG01000003">
    <property type="protein sequence ID" value="RHW42230.1"/>
    <property type="molecule type" value="Genomic_DNA"/>
</dbReference>
<keyword evidence="2" id="KW-1185">Reference proteome</keyword>
<reference evidence="1 2" key="1">
    <citation type="journal article" date="2017" name="Int. J. Syst. Evol. Microbiol.">
        <title>Bacillus notoginsengisoli sp. nov., a novel bacterium isolated from the rhizosphere of Panax notoginseng.</title>
        <authorList>
            <person name="Zhang M.Y."/>
            <person name="Cheng J."/>
            <person name="Cai Y."/>
            <person name="Zhang T.Y."/>
            <person name="Wu Y.Y."/>
            <person name="Manikprabhu D."/>
            <person name="Li W.J."/>
            <person name="Zhang Y.X."/>
        </authorList>
    </citation>
    <scope>NUCLEOTIDE SEQUENCE [LARGE SCALE GENOMIC DNA]</scope>
    <source>
        <strain evidence="1 2">JCM 30743</strain>
    </source>
</reference>
<dbReference type="Proteomes" id="UP000284416">
    <property type="component" value="Unassembled WGS sequence"/>
</dbReference>
<dbReference type="AlphaFoldDB" id="A0A417YXL1"/>
<name>A0A417YXL1_9BACI</name>
<comment type="caution">
    <text evidence="1">The sequence shown here is derived from an EMBL/GenBank/DDBJ whole genome shotgun (WGS) entry which is preliminary data.</text>
</comment>
<sequence length="190" mass="21713">MQLLEGIIKILDEKGPLSLYSLCDEANGLCLKEKAPLLPSEVKSILSRKNELFLVYNGIISIIPEKQPVILKAYSERPGKHAYQVKVNFSNGIFTFVEWRDKGFPAFQETPRERQPGDIRDFKAKLYHTQIWNWKRNYVKDRGIVLDGTSWSVSLQTRSGSYISSGINYFPANWTAFCMAISELTGSPFR</sequence>